<evidence type="ECO:0000256" key="6">
    <source>
        <dbReference type="SAM" id="MobiDB-lite"/>
    </source>
</evidence>
<dbReference type="SMART" id="SM00925">
    <property type="entry name" value="MltA"/>
    <property type="match status" value="1"/>
</dbReference>
<name>A0ABY6MRT3_9BURK</name>
<gene>
    <name evidence="8" type="ORF">OMP39_13745</name>
</gene>
<evidence type="ECO:0000259" key="7">
    <source>
        <dbReference type="SMART" id="SM00925"/>
    </source>
</evidence>
<dbReference type="CDD" id="cd14485">
    <property type="entry name" value="mltA_like_LT_A"/>
    <property type="match status" value="1"/>
</dbReference>
<keyword evidence="9" id="KW-1185">Reference proteome</keyword>
<dbReference type="EMBL" id="CP110257">
    <property type="protein sequence ID" value="UZD54704.1"/>
    <property type="molecule type" value="Genomic_DNA"/>
</dbReference>
<dbReference type="Gene3D" id="2.40.40.10">
    <property type="entry name" value="RlpA-like domain"/>
    <property type="match status" value="2"/>
</dbReference>
<comment type="catalytic activity">
    <reaction evidence="1">
        <text>Exolytic cleavage of the (1-&gt;4)-beta-glycosidic linkage between N-acetylmuramic acid (MurNAc) and N-acetylglucosamine (GlcNAc) residues in peptidoglycan, from either the reducing or the non-reducing ends of the peptidoglycan chains, with concomitant formation of a 1,6-anhydrobond in the MurNAc residue.</text>
        <dbReference type="EC" id="4.2.2.n1"/>
    </reaction>
</comment>
<dbReference type="Proteomes" id="UP001163266">
    <property type="component" value="Chromosome"/>
</dbReference>
<dbReference type="InterPro" id="IPR036908">
    <property type="entry name" value="RlpA-like_sf"/>
</dbReference>
<dbReference type="Pfam" id="PF03562">
    <property type="entry name" value="MltA"/>
    <property type="match status" value="1"/>
</dbReference>
<dbReference type="EC" id="4.2.2.n1" evidence="2"/>
<dbReference type="Gene3D" id="2.40.240.50">
    <property type="entry name" value="Barwin-like endoglucanases"/>
    <property type="match status" value="1"/>
</dbReference>
<evidence type="ECO:0000256" key="2">
    <source>
        <dbReference type="ARBA" id="ARBA00012587"/>
    </source>
</evidence>
<dbReference type="InterPro" id="IPR010611">
    <property type="entry name" value="3D_dom"/>
</dbReference>
<protein>
    <recommendedName>
        <fullName evidence="2">peptidoglycan lytic exotransglycosylase</fullName>
        <ecNumber evidence="2">4.2.2.n1</ecNumber>
    </recommendedName>
    <alternativeName>
        <fullName evidence="5">Murein hydrolase A</fullName>
    </alternativeName>
</protein>
<dbReference type="InterPro" id="IPR005300">
    <property type="entry name" value="MltA_B"/>
</dbReference>
<feature type="compositionally biased region" description="Polar residues" evidence="6">
    <location>
        <begin position="1"/>
        <end position="10"/>
    </location>
</feature>
<dbReference type="SUPFAM" id="SSF50685">
    <property type="entry name" value="Barwin-like endoglucanases"/>
    <property type="match status" value="1"/>
</dbReference>
<organism evidence="8 9">
    <name type="scientific">Caldimonas aquatica</name>
    <dbReference type="NCBI Taxonomy" id="376175"/>
    <lineage>
        <taxon>Bacteria</taxon>
        <taxon>Pseudomonadati</taxon>
        <taxon>Pseudomonadota</taxon>
        <taxon>Betaproteobacteria</taxon>
        <taxon>Burkholderiales</taxon>
        <taxon>Sphaerotilaceae</taxon>
        <taxon>Caldimonas</taxon>
    </lineage>
</organism>
<evidence type="ECO:0000313" key="9">
    <source>
        <dbReference type="Proteomes" id="UP001163266"/>
    </source>
</evidence>
<feature type="compositionally biased region" description="Low complexity" evidence="6">
    <location>
        <begin position="11"/>
        <end position="21"/>
    </location>
</feature>
<proteinExistence type="predicted"/>
<evidence type="ECO:0000256" key="4">
    <source>
        <dbReference type="ARBA" id="ARBA00023316"/>
    </source>
</evidence>
<dbReference type="PANTHER" id="PTHR30124">
    <property type="entry name" value="MEMBRANE-BOUND LYTIC MUREIN TRANSGLYCOSYLASE A"/>
    <property type="match status" value="1"/>
</dbReference>
<accession>A0ABY6MRT3</accession>
<dbReference type="Pfam" id="PF06725">
    <property type="entry name" value="3D"/>
    <property type="match status" value="1"/>
</dbReference>
<keyword evidence="4" id="KW-0961">Cell wall biogenesis/degradation</keyword>
<dbReference type="PANTHER" id="PTHR30124:SF0">
    <property type="entry name" value="MEMBRANE-BOUND LYTIC MUREIN TRANSGLYCOSYLASE A"/>
    <property type="match status" value="1"/>
</dbReference>
<keyword evidence="3" id="KW-0456">Lyase</keyword>
<evidence type="ECO:0000256" key="5">
    <source>
        <dbReference type="ARBA" id="ARBA00030918"/>
    </source>
</evidence>
<evidence type="ECO:0000256" key="1">
    <source>
        <dbReference type="ARBA" id="ARBA00001420"/>
    </source>
</evidence>
<feature type="domain" description="Lytic transglycosylase MltA" evidence="7">
    <location>
        <begin position="170"/>
        <end position="311"/>
    </location>
</feature>
<sequence length="417" mass="45351">MVHHTMNTRMSSAASASNSKSHMGSNRQTRASAAARWAVAAILGTLAACGTVPPESPPPPAAAPPAAAAAPGAVIEQPRSRWVPVGWDALPGWGADQLVMAWPALLRSCQRPGPAWVALCAEARGLKDPTETAVRAWLQQRLQPYRVEAKDAPAGTPADVGLVTGYFEPLVEASRLPRGAFRVPLHAPPADLQQRRPYWTRAQLEMLPAAKEALKGREIAYVADPLDALLLQVQGSGRLWVTEPDGSRRLVRVAFAGHNDHPYRSVGRWLVDQGAFTLDQASWPAIKAWARANPQRVQEMLHANPRVVFFREEPLSDPTVGPVGAQGVALTPGRSIAVDKESVPYGTPVWIDTTEPQPWGSPQPPRPLQRLVLAQDTGAAIVGAVRADYFWGWAEGAEDRAGRMKQPLRMWVLWPRR</sequence>
<evidence type="ECO:0000256" key="3">
    <source>
        <dbReference type="ARBA" id="ARBA00023239"/>
    </source>
</evidence>
<reference evidence="8" key="1">
    <citation type="submission" date="2022-10" db="EMBL/GenBank/DDBJ databases">
        <title>Complete genome sequence of Schlegelella aquatica LMG 23380.</title>
        <authorList>
            <person name="Musilova J."/>
            <person name="Kourilova X."/>
            <person name="Bezdicek M."/>
            <person name="Hermankova K."/>
            <person name="Obruca S."/>
            <person name="Sedlar K."/>
        </authorList>
    </citation>
    <scope>NUCLEOTIDE SEQUENCE</scope>
    <source>
        <strain evidence="8">LMG 23380</strain>
    </source>
</reference>
<dbReference type="InterPro" id="IPR026044">
    <property type="entry name" value="MltA"/>
</dbReference>
<dbReference type="PIRSF" id="PIRSF019422">
    <property type="entry name" value="MltA"/>
    <property type="match status" value="1"/>
</dbReference>
<dbReference type="CDD" id="cd14668">
    <property type="entry name" value="mlta_B"/>
    <property type="match status" value="1"/>
</dbReference>
<feature type="region of interest" description="Disordered" evidence="6">
    <location>
        <begin position="1"/>
        <end position="30"/>
    </location>
</feature>
<evidence type="ECO:0000313" key="8">
    <source>
        <dbReference type="EMBL" id="UZD54704.1"/>
    </source>
</evidence>